<evidence type="ECO:0000313" key="2">
    <source>
        <dbReference type="Proteomes" id="UP000524246"/>
    </source>
</evidence>
<proteinExistence type="predicted"/>
<evidence type="ECO:0000313" key="1">
    <source>
        <dbReference type="EMBL" id="NMC62152.1"/>
    </source>
</evidence>
<accession>A0A7X9FQ67</accession>
<sequence length="160" mass="18314">MNLPLKRFTLALILAFFPYDTTKAELILKDVRPGESGVETYEKTLVLSSALEYLNQIKSSLQSFKALTEVSKALIQENKARSIGNLNPEMQNIGFQNMPQIIEGVLRKQNYLIKKLQLALLEERYKTGKTRQEELKNAELELSSSEQDFIAFWNELSLVD</sequence>
<dbReference type="EMBL" id="JAAZON010000124">
    <property type="protein sequence ID" value="NMC62152.1"/>
    <property type="molecule type" value="Genomic_DNA"/>
</dbReference>
<name>A0A7X9FQ67_9DELT</name>
<dbReference type="Proteomes" id="UP000524246">
    <property type="component" value="Unassembled WGS sequence"/>
</dbReference>
<protein>
    <submittedName>
        <fullName evidence="1">Uncharacterized protein</fullName>
    </submittedName>
</protein>
<dbReference type="AlphaFoldDB" id="A0A7X9FQ67"/>
<gene>
    <name evidence="1" type="ORF">GYA55_03195</name>
</gene>
<organism evidence="1 2">
    <name type="scientific">SAR324 cluster bacterium</name>
    <dbReference type="NCBI Taxonomy" id="2024889"/>
    <lineage>
        <taxon>Bacteria</taxon>
        <taxon>Deltaproteobacteria</taxon>
        <taxon>SAR324 cluster</taxon>
    </lineage>
</organism>
<comment type="caution">
    <text evidence="1">The sequence shown here is derived from an EMBL/GenBank/DDBJ whole genome shotgun (WGS) entry which is preliminary data.</text>
</comment>
<reference evidence="1 2" key="1">
    <citation type="journal article" date="2020" name="Biotechnol. Biofuels">
        <title>New insights from the biogas microbiome by comprehensive genome-resolved metagenomics of nearly 1600 species originating from multiple anaerobic digesters.</title>
        <authorList>
            <person name="Campanaro S."/>
            <person name="Treu L."/>
            <person name="Rodriguez-R L.M."/>
            <person name="Kovalovszki A."/>
            <person name="Ziels R.M."/>
            <person name="Maus I."/>
            <person name="Zhu X."/>
            <person name="Kougias P.G."/>
            <person name="Basile A."/>
            <person name="Luo G."/>
            <person name="Schluter A."/>
            <person name="Konstantinidis K.T."/>
            <person name="Angelidaki I."/>
        </authorList>
    </citation>
    <scope>NUCLEOTIDE SEQUENCE [LARGE SCALE GENOMIC DNA]</scope>
    <source>
        <strain evidence="1">AS27yjCOA_65</strain>
    </source>
</reference>